<protein>
    <recommendedName>
        <fullName evidence="3">Zinc-binding domain-containing protein</fullName>
    </recommendedName>
</protein>
<accession>A0A1F6UQI2</accession>
<organism evidence="1 2">
    <name type="scientific">Candidatus Nomurabacteria bacterium RIFCSPHIGHO2_01_FULL_38_19</name>
    <dbReference type="NCBI Taxonomy" id="1801732"/>
    <lineage>
        <taxon>Bacteria</taxon>
        <taxon>Candidatus Nomuraibacteriota</taxon>
    </lineage>
</organism>
<evidence type="ECO:0008006" key="3">
    <source>
        <dbReference type="Google" id="ProtNLM"/>
    </source>
</evidence>
<evidence type="ECO:0000313" key="1">
    <source>
        <dbReference type="EMBL" id="OGI59613.1"/>
    </source>
</evidence>
<comment type="caution">
    <text evidence="1">The sequence shown here is derived from an EMBL/GenBank/DDBJ whole genome shotgun (WGS) entry which is preliminary data.</text>
</comment>
<name>A0A1F6UQI2_9BACT</name>
<dbReference type="STRING" id="1801732.A2814_03005"/>
<proteinExistence type="predicted"/>
<dbReference type="AlphaFoldDB" id="A0A1F6UQI2"/>
<gene>
    <name evidence="1" type="ORF">A2814_03005</name>
</gene>
<sequence>MNSVTKKCKKCKQDFILDEDELGFYEKMKVPAPKICPDCCFKMRAIFRNERTLYKRTCDLCNRSIITIYNPKSPYTVYCNDCFISDKWSPYSYAIDYDSQKPFLNN</sequence>
<dbReference type="EMBL" id="MFTI01000030">
    <property type="protein sequence ID" value="OGI59613.1"/>
    <property type="molecule type" value="Genomic_DNA"/>
</dbReference>
<evidence type="ECO:0000313" key="2">
    <source>
        <dbReference type="Proteomes" id="UP000177869"/>
    </source>
</evidence>
<dbReference type="Proteomes" id="UP000177869">
    <property type="component" value="Unassembled WGS sequence"/>
</dbReference>
<reference evidence="1 2" key="1">
    <citation type="journal article" date="2016" name="Nat. Commun.">
        <title>Thousands of microbial genomes shed light on interconnected biogeochemical processes in an aquifer system.</title>
        <authorList>
            <person name="Anantharaman K."/>
            <person name="Brown C.T."/>
            <person name="Hug L.A."/>
            <person name="Sharon I."/>
            <person name="Castelle C.J."/>
            <person name="Probst A.J."/>
            <person name="Thomas B.C."/>
            <person name="Singh A."/>
            <person name="Wilkins M.J."/>
            <person name="Karaoz U."/>
            <person name="Brodie E.L."/>
            <person name="Williams K.H."/>
            <person name="Hubbard S.S."/>
            <person name="Banfield J.F."/>
        </authorList>
    </citation>
    <scope>NUCLEOTIDE SEQUENCE [LARGE SCALE GENOMIC DNA]</scope>
</reference>